<dbReference type="STRING" id="933084.A0A067QM85"/>
<accession>A0A067QM85</accession>
<organism evidence="2 3">
    <name type="scientific">Jaapia argillacea MUCL 33604</name>
    <dbReference type="NCBI Taxonomy" id="933084"/>
    <lineage>
        <taxon>Eukaryota</taxon>
        <taxon>Fungi</taxon>
        <taxon>Dikarya</taxon>
        <taxon>Basidiomycota</taxon>
        <taxon>Agaricomycotina</taxon>
        <taxon>Agaricomycetes</taxon>
        <taxon>Agaricomycetidae</taxon>
        <taxon>Jaapiales</taxon>
        <taxon>Jaapiaceae</taxon>
        <taxon>Jaapia</taxon>
    </lineage>
</organism>
<proteinExistence type="predicted"/>
<evidence type="ECO:0000256" key="1">
    <source>
        <dbReference type="SAM" id="MobiDB-lite"/>
    </source>
</evidence>
<feature type="compositionally biased region" description="Polar residues" evidence="1">
    <location>
        <begin position="208"/>
        <end position="217"/>
    </location>
</feature>
<dbReference type="Proteomes" id="UP000027265">
    <property type="component" value="Unassembled WGS sequence"/>
</dbReference>
<dbReference type="OrthoDB" id="3358418at2759"/>
<feature type="compositionally biased region" description="Low complexity" evidence="1">
    <location>
        <begin position="218"/>
        <end position="231"/>
    </location>
</feature>
<gene>
    <name evidence="2" type="ORF">JAAARDRAFT_145597</name>
</gene>
<name>A0A067QM85_9AGAM</name>
<feature type="region of interest" description="Disordered" evidence="1">
    <location>
        <begin position="1"/>
        <end position="33"/>
    </location>
</feature>
<dbReference type="HOGENOM" id="CLU_032495_0_0_1"/>
<reference evidence="3" key="1">
    <citation type="journal article" date="2014" name="Proc. Natl. Acad. Sci. U.S.A.">
        <title>Extensive sampling of basidiomycete genomes demonstrates inadequacy of the white-rot/brown-rot paradigm for wood decay fungi.</title>
        <authorList>
            <person name="Riley R."/>
            <person name="Salamov A.A."/>
            <person name="Brown D.W."/>
            <person name="Nagy L.G."/>
            <person name="Floudas D."/>
            <person name="Held B.W."/>
            <person name="Levasseur A."/>
            <person name="Lombard V."/>
            <person name="Morin E."/>
            <person name="Otillar R."/>
            <person name="Lindquist E.A."/>
            <person name="Sun H."/>
            <person name="LaButti K.M."/>
            <person name="Schmutz J."/>
            <person name="Jabbour D."/>
            <person name="Luo H."/>
            <person name="Baker S.E."/>
            <person name="Pisabarro A.G."/>
            <person name="Walton J.D."/>
            <person name="Blanchette R.A."/>
            <person name="Henrissat B."/>
            <person name="Martin F."/>
            <person name="Cullen D."/>
            <person name="Hibbett D.S."/>
            <person name="Grigoriev I.V."/>
        </authorList>
    </citation>
    <scope>NUCLEOTIDE SEQUENCE [LARGE SCALE GENOMIC DNA]</scope>
    <source>
        <strain evidence="3">MUCL 33604</strain>
    </source>
</reference>
<dbReference type="AlphaFoldDB" id="A0A067QM85"/>
<sequence length="594" mass="67588">MPTSELSDALNPYIVQPRSRNAGATLHQPPPLAVQQPQPYIPHRSELELAISEPPPPTRPRLQETSEPNSINAVRELFRVLAATKEAAEIERKRRLAWEQEQEAKYIQRQAEMERQMLEMRQEIASLRAYVGLLPQTTHTLQPPIPQYQVAPLPPLTPLSPISQPSSHHQPTFVEGCSSRPLINYHTNSHELSIAPFSPELEFMEPSPSMSHSTRFNSVAPSQSEASAPSSSRRRKRSPDPPTDGDDEDSGSESEPPERPLKRANHHDKRCLTIKHAMRLHILRVMGVETDQDLPASHFEGTPLGPDEPVRFVWEKTPKQSEHNALMKKRVLEDMKSHRKLYKHVPDSDFSKKTLDTTFDQAFTTFRQKFKAQKDASVTLSLKMKEEQKAIRSRRNHRKKNKLNNRKESRQVIDAFAHSTFDGALQMECMSSEESFDDDSEGGGGAGQERAQILRVRGLPWRSTRIQKFFGVLDDDDKLEKSMKPRRGNGRKERCLGPPKNEFCMPPKGVASWMISRRWIRAMEMSHPDLLELLKDVIVDPPGFDWNQFHGLGEESGDEVAMEGLAYHHSQQQDYTPNHCNSSYSLQYALAPVA</sequence>
<dbReference type="EMBL" id="KL197709">
    <property type="protein sequence ID" value="KDQ64637.1"/>
    <property type="molecule type" value="Genomic_DNA"/>
</dbReference>
<feature type="compositionally biased region" description="Acidic residues" evidence="1">
    <location>
        <begin position="243"/>
        <end position="252"/>
    </location>
</feature>
<dbReference type="InParanoid" id="A0A067QM85"/>
<feature type="region of interest" description="Disordered" evidence="1">
    <location>
        <begin position="432"/>
        <end position="451"/>
    </location>
</feature>
<protein>
    <submittedName>
        <fullName evidence="2">Uncharacterized protein</fullName>
    </submittedName>
</protein>
<evidence type="ECO:0000313" key="2">
    <source>
        <dbReference type="EMBL" id="KDQ64637.1"/>
    </source>
</evidence>
<keyword evidence="3" id="KW-1185">Reference proteome</keyword>
<evidence type="ECO:0000313" key="3">
    <source>
        <dbReference type="Proteomes" id="UP000027265"/>
    </source>
</evidence>
<feature type="region of interest" description="Disordered" evidence="1">
    <location>
        <begin position="203"/>
        <end position="268"/>
    </location>
</feature>